<dbReference type="Gene3D" id="2.40.70.10">
    <property type="entry name" value="Acid Proteases"/>
    <property type="match status" value="2"/>
</dbReference>
<dbReference type="Proteomes" id="UP000243975">
    <property type="component" value="Unassembled WGS sequence"/>
</dbReference>
<comment type="similarity">
    <text evidence="2">Belongs to the peptidase A1 family.</text>
</comment>
<dbReference type="FunFam" id="2.40.70.10:FF:000041">
    <property type="entry name" value="Basic 7S globulin"/>
    <property type="match status" value="1"/>
</dbReference>
<dbReference type="Pfam" id="PF14543">
    <property type="entry name" value="TAXi_N"/>
    <property type="match status" value="1"/>
</dbReference>
<dbReference type="InterPro" id="IPR001461">
    <property type="entry name" value="Aspartic_peptidase_A1"/>
</dbReference>
<dbReference type="InterPro" id="IPR021109">
    <property type="entry name" value="Peptidase_aspartic_dom_sf"/>
</dbReference>
<keyword evidence="8" id="KW-1185">Reference proteome</keyword>
<proteinExistence type="inferred from homology"/>
<dbReference type="PANTHER" id="PTHR47965">
    <property type="entry name" value="ASPARTYL PROTEASE-RELATED"/>
    <property type="match status" value="1"/>
</dbReference>
<dbReference type="GO" id="GO:0006508">
    <property type="term" value="P:proteolysis"/>
    <property type="evidence" value="ECO:0007669"/>
    <property type="project" value="InterPro"/>
</dbReference>
<keyword evidence="3" id="KW-0964">Secreted</keyword>
<dbReference type="InterPro" id="IPR033121">
    <property type="entry name" value="PEPTIDASE_A1"/>
</dbReference>
<comment type="caution">
    <text evidence="7">The sequence shown here is derived from an EMBL/GenBank/DDBJ whole genome shotgun (WGS) entry which is preliminary data.</text>
</comment>
<evidence type="ECO:0000313" key="7">
    <source>
        <dbReference type="EMBL" id="KVI12539.1"/>
    </source>
</evidence>
<dbReference type="CDD" id="cd05489">
    <property type="entry name" value="xylanase_inhibitor_I_like"/>
    <property type="match status" value="1"/>
</dbReference>
<dbReference type="SUPFAM" id="SSF50630">
    <property type="entry name" value="Acid proteases"/>
    <property type="match status" value="1"/>
</dbReference>
<name>A0A103YNV2_CYNCS</name>
<dbReference type="InterPro" id="IPR033868">
    <property type="entry name" value="Xylanase_inhibitor_I-like"/>
</dbReference>
<evidence type="ECO:0000256" key="5">
    <source>
        <dbReference type="SAM" id="SignalP"/>
    </source>
</evidence>
<dbReference type="STRING" id="59895.A0A103YNV2"/>
<dbReference type="PANTHER" id="PTHR47965:SF6">
    <property type="entry name" value="ASPARTIC PROTEINASE GIP1-RELATED"/>
    <property type="match status" value="1"/>
</dbReference>
<dbReference type="OMA" id="TYQHIPC"/>
<evidence type="ECO:0000256" key="2">
    <source>
        <dbReference type="ARBA" id="ARBA00007447"/>
    </source>
</evidence>
<accession>A0A103YNV2</accession>
<dbReference type="PROSITE" id="PS51767">
    <property type="entry name" value="PEPTIDASE_A1"/>
    <property type="match status" value="1"/>
</dbReference>
<dbReference type="InterPro" id="IPR032799">
    <property type="entry name" value="TAXi_C"/>
</dbReference>
<feature type="chain" id="PRO_5007119886" evidence="5">
    <location>
        <begin position="25"/>
        <end position="533"/>
    </location>
</feature>
<comment type="subcellular location">
    <subcellularLocation>
        <location evidence="1">Secreted</location>
        <location evidence="1">Extracellular space</location>
    </subcellularLocation>
</comment>
<dbReference type="AlphaFoldDB" id="A0A103YNV2"/>
<evidence type="ECO:0000256" key="3">
    <source>
        <dbReference type="ARBA" id="ARBA00022525"/>
    </source>
</evidence>
<dbReference type="InterPro" id="IPR032861">
    <property type="entry name" value="TAXi_N"/>
</dbReference>
<feature type="domain" description="Peptidase A1" evidence="6">
    <location>
        <begin position="42"/>
        <end position="421"/>
    </location>
</feature>
<dbReference type="GO" id="GO:0004190">
    <property type="term" value="F:aspartic-type endopeptidase activity"/>
    <property type="evidence" value="ECO:0007669"/>
    <property type="project" value="InterPro"/>
</dbReference>
<organism evidence="7 8">
    <name type="scientific">Cynara cardunculus var. scolymus</name>
    <name type="common">Globe artichoke</name>
    <name type="synonym">Cynara scolymus</name>
    <dbReference type="NCBI Taxonomy" id="59895"/>
    <lineage>
        <taxon>Eukaryota</taxon>
        <taxon>Viridiplantae</taxon>
        <taxon>Streptophyta</taxon>
        <taxon>Embryophyta</taxon>
        <taxon>Tracheophyta</taxon>
        <taxon>Spermatophyta</taxon>
        <taxon>Magnoliopsida</taxon>
        <taxon>eudicotyledons</taxon>
        <taxon>Gunneridae</taxon>
        <taxon>Pentapetalae</taxon>
        <taxon>asterids</taxon>
        <taxon>campanulids</taxon>
        <taxon>Asterales</taxon>
        <taxon>Asteraceae</taxon>
        <taxon>Carduoideae</taxon>
        <taxon>Cardueae</taxon>
        <taxon>Carduinae</taxon>
        <taxon>Cynara</taxon>
    </lineage>
</organism>
<evidence type="ECO:0000256" key="1">
    <source>
        <dbReference type="ARBA" id="ARBA00004239"/>
    </source>
</evidence>
<keyword evidence="4 5" id="KW-0732">Signal</keyword>
<evidence type="ECO:0000256" key="4">
    <source>
        <dbReference type="ARBA" id="ARBA00022729"/>
    </source>
</evidence>
<protein>
    <submittedName>
        <fullName evidence="7">Aspartic peptidase</fullName>
    </submittedName>
</protein>
<dbReference type="EMBL" id="LEKV01000001">
    <property type="protein sequence ID" value="KVI12539.1"/>
    <property type="molecule type" value="Genomic_DNA"/>
</dbReference>
<reference evidence="7 8" key="1">
    <citation type="journal article" date="2016" name="Sci. Rep.">
        <title>The genome sequence of the outbreeding globe artichoke constructed de novo incorporating a phase-aware low-pass sequencing strategy of F1 progeny.</title>
        <authorList>
            <person name="Scaglione D."/>
            <person name="Reyes-Chin-Wo S."/>
            <person name="Acquadro A."/>
            <person name="Froenicke L."/>
            <person name="Portis E."/>
            <person name="Beitel C."/>
            <person name="Tirone M."/>
            <person name="Mauro R."/>
            <person name="Lo Monaco A."/>
            <person name="Mauromicale G."/>
            <person name="Faccioli P."/>
            <person name="Cattivelli L."/>
            <person name="Rieseberg L."/>
            <person name="Michelmore R."/>
            <person name="Lanteri S."/>
        </authorList>
    </citation>
    <scope>NUCLEOTIDE SEQUENCE [LARGE SCALE GENOMIC DNA]</scope>
    <source>
        <strain evidence="7">2C</strain>
    </source>
</reference>
<dbReference type="GO" id="GO:0005576">
    <property type="term" value="C:extracellular region"/>
    <property type="evidence" value="ECO:0007669"/>
    <property type="project" value="UniProtKB-SubCell"/>
</dbReference>
<dbReference type="Gramene" id="KVI12539">
    <property type="protein sequence ID" value="KVI12539"/>
    <property type="gene ID" value="Ccrd_009141"/>
</dbReference>
<sequence>MSFLHFTLFVFVFIFFHSFNLIDSSSTAFVAPVEKDESTELYIISIFIRTPLQSADLILDLGGKLSWIDCTTGVYTSTTHHYIPCGTDLCDSIGSIACSNCFRPSGPGCHNNSCGLFPENPVIRNSILAQALVDSAALTSTDGRSPGQLGVVPNFVLSCSDDSLLQGLPKGVSGLAGLGRSNVSLPAQVSSVYASPNIFALCLPNPSSPLPGSAFFNFAGPYYFSPGIDLSSHLVYTPLILNPVGFTMITYNRQPSDEYFIGVTSIAVNGKPVEFNHNLLKIDGNGFGGTRLSTVTPYTVLETSIYKAFTKAFINESAALNLTETDPVDPFDVCYAACDVLSTRLGPAFPTIDLVMHSDDVFWRIFGANSMVKVATENGDRWCLGFVNGGDDPRTSVVIGGHQMEDNLLQFDLVSERLGFSSSVLVHNTNCAGFNFTEDPPVSDFRSFHSRRRLAPPPVPLFLHCVFPARRRLPALRSWTTPNRTISSRESTSPIILTTHQSSRTQSQPTPYALKMHISLESNQSTSTENQLE</sequence>
<dbReference type="Pfam" id="PF14541">
    <property type="entry name" value="TAXi_C"/>
    <property type="match status" value="1"/>
</dbReference>
<gene>
    <name evidence="7" type="ORF">Ccrd_009141</name>
</gene>
<evidence type="ECO:0000259" key="6">
    <source>
        <dbReference type="PROSITE" id="PS51767"/>
    </source>
</evidence>
<feature type="signal peptide" evidence="5">
    <location>
        <begin position="1"/>
        <end position="24"/>
    </location>
</feature>
<evidence type="ECO:0000313" key="8">
    <source>
        <dbReference type="Proteomes" id="UP000243975"/>
    </source>
</evidence>